<dbReference type="GO" id="GO:0003713">
    <property type="term" value="F:transcription coactivator activity"/>
    <property type="evidence" value="ECO:0007669"/>
    <property type="project" value="TreeGrafter"/>
</dbReference>
<keyword evidence="3" id="KW-1185">Reference proteome</keyword>
<feature type="coiled-coil region" evidence="1">
    <location>
        <begin position="203"/>
        <end position="471"/>
    </location>
</feature>
<dbReference type="Proteomes" id="UP000683925">
    <property type="component" value="Unassembled WGS sequence"/>
</dbReference>
<keyword evidence="1" id="KW-0175">Coiled coil</keyword>
<gene>
    <name evidence="2" type="ORF">POCTA_138.1.T0250093</name>
</gene>
<name>A0A8S1TDZ3_PAROT</name>
<dbReference type="PANTHER" id="PTHR46007:SF8">
    <property type="entry name" value="C2H2-TYPE DOMAIN-CONTAINING PROTEIN"/>
    <property type="match status" value="1"/>
</dbReference>
<evidence type="ECO:0000313" key="2">
    <source>
        <dbReference type="EMBL" id="CAD8151435.1"/>
    </source>
</evidence>
<dbReference type="InterPro" id="IPR051647">
    <property type="entry name" value="Mediator_comp_sub12"/>
</dbReference>
<accession>A0A8S1TDZ3</accession>
<dbReference type="AlphaFoldDB" id="A0A8S1TDZ3"/>
<feature type="coiled-coil region" evidence="1">
    <location>
        <begin position="80"/>
        <end position="168"/>
    </location>
</feature>
<dbReference type="PANTHER" id="PTHR46007">
    <property type="entry name" value="MEDIATOR OF RNA POLYMERASE II TRANSCRIPTION SUBUNIT 12"/>
    <property type="match status" value="1"/>
</dbReference>
<evidence type="ECO:0000256" key="1">
    <source>
        <dbReference type="SAM" id="Coils"/>
    </source>
</evidence>
<dbReference type="GO" id="GO:0045944">
    <property type="term" value="P:positive regulation of transcription by RNA polymerase II"/>
    <property type="evidence" value="ECO:0007669"/>
    <property type="project" value="TreeGrafter"/>
</dbReference>
<proteinExistence type="predicted"/>
<dbReference type="OrthoDB" id="305632at2759"/>
<protein>
    <submittedName>
        <fullName evidence="2">Uncharacterized protein</fullName>
    </submittedName>
</protein>
<dbReference type="OMA" id="YNETQQI"/>
<reference evidence="2" key="1">
    <citation type="submission" date="2021-01" db="EMBL/GenBank/DDBJ databases">
        <authorList>
            <consortium name="Genoscope - CEA"/>
            <person name="William W."/>
        </authorList>
    </citation>
    <scope>NUCLEOTIDE SEQUENCE</scope>
</reference>
<dbReference type="EMBL" id="CAJJDP010000025">
    <property type="protein sequence ID" value="CAD8151435.1"/>
    <property type="molecule type" value="Genomic_DNA"/>
</dbReference>
<dbReference type="GO" id="GO:0016592">
    <property type="term" value="C:mediator complex"/>
    <property type="evidence" value="ECO:0007669"/>
    <property type="project" value="TreeGrafter"/>
</dbReference>
<feature type="coiled-coil region" evidence="1">
    <location>
        <begin position="507"/>
        <end position="611"/>
    </location>
</feature>
<sequence length="855" mass="101907">MNYSRTFQTMNQSGQQQTIQTTTYNETQQIRYKEESFSVSPQQANWASTQLLGKVDDKDFMVVQRTKTYEKSEAERQHHYEELIQDNLRMREVIEQLKREVATYKSSSSSDVTILRKELLITQQELEATQKELMMLRSESESKSRTEIEKLMIEIEQWKRKYSELELKDKDNAEQLKQLAYYQNKLKLFELEAKKKFEKYQSVDLIQQQLSDQESLIEELRLEIQRWKEKYDAAILESQEIRVKLSQNDRVNSLEADIEALIHELGQWKDRCKVLEARHQTSDEAKLLARIEQLNRLLGEKEQEMQRTRLTISQQMTQQMSLQQSSKMSQQQQQIADYESQLDQLRRQLEAAQSKIDQQNQEMEGFRISANVYNSERFEEIEQEKWKLEIQIEQLEKDCDTFMLRIKELEETYSELSIKFNEQSANYLRYKDIVESNSSKYKSVENLSKELQNIQQELEVWKNRYFQTEIRLKEYDQLRIEYDALIKQGSKSVTNITTINIENDIQYISLKRERDNYQRQVQELEMKIRELQTTSIRNSQDDALRRERDNYYRQIQELELRIKELQSQQFQSQSLKYSYDDSKVRELEAKLKEQQNKISIYETRIREFEVRTKEYETRNTQSLIEKTVVLTDEPKIKELTEIIQQKNQKILELEMTLNSNSSSVNTNTVLVIKEQVRTKELRIRELEAQIETLQLEIERLQNLKRDQEVRINNMIQKITEYESQINILEEVKIRQSKKQPSQLQQLTTSTTLIQQQQPIVQTTSYVQKSTTSNVYQSSTQNLPSPTPISQNYQFQPLQNSTTTTTKQVIITNNLEKNLYPKEDNVSSQIIDRVGSRDYTSYQAPQIIVSQYKPTN</sequence>
<organism evidence="2 3">
    <name type="scientific">Paramecium octaurelia</name>
    <dbReference type="NCBI Taxonomy" id="43137"/>
    <lineage>
        <taxon>Eukaryota</taxon>
        <taxon>Sar</taxon>
        <taxon>Alveolata</taxon>
        <taxon>Ciliophora</taxon>
        <taxon>Intramacronucleata</taxon>
        <taxon>Oligohymenophorea</taxon>
        <taxon>Peniculida</taxon>
        <taxon>Parameciidae</taxon>
        <taxon>Paramecium</taxon>
    </lineage>
</organism>
<evidence type="ECO:0000313" key="3">
    <source>
        <dbReference type="Proteomes" id="UP000683925"/>
    </source>
</evidence>
<comment type="caution">
    <text evidence="2">The sequence shown here is derived from an EMBL/GenBank/DDBJ whole genome shotgun (WGS) entry which is preliminary data.</text>
</comment>
<feature type="coiled-coil region" evidence="1">
    <location>
        <begin position="636"/>
        <end position="731"/>
    </location>
</feature>